<evidence type="ECO:0000313" key="3">
    <source>
        <dbReference type="Proteomes" id="UP000215134"/>
    </source>
</evidence>
<dbReference type="GO" id="GO:0016740">
    <property type="term" value="F:transferase activity"/>
    <property type="evidence" value="ECO:0007669"/>
    <property type="project" value="UniProtKB-KW"/>
</dbReference>
<dbReference type="AlphaFoldDB" id="A0A240BPL2"/>
<organism evidence="2 3">
    <name type="scientific">Serratia ficaria</name>
    <dbReference type="NCBI Taxonomy" id="61651"/>
    <lineage>
        <taxon>Bacteria</taxon>
        <taxon>Pseudomonadati</taxon>
        <taxon>Pseudomonadota</taxon>
        <taxon>Gammaproteobacteria</taxon>
        <taxon>Enterobacterales</taxon>
        <taxon>Yersiniaceae</taxon>
        <taxon>Serratia</taxon>
    </lineage>
</organism>
<dbReference type="EC" id="2.-.-.-" evidence="2"/>
<keyword evidence="2" id="KW-0808">Transferase</keyword>
<accession>A0A240BPL2</accession>
<reference evidence="2 3" key="1">
    <citation type="submission" date="2017-06" db="EMBL/GenBank/DDBJ databases">
        <authorList>
            <consortium name="Pathogen Informatics"/>
        </authorList>
    </citation>
    <scope>NUCLEOTIDE SEQUENCE [LARGE SCALE GENOMIC DNA]</scope>
    <source>
        <strain evidence="2 3">NCTC12148</strain>
    </source>
</reference>
<proteinExistence type="predicted"/>
<dbReference type="EMBL" id="LT906479">
    <property type="protein sequence ID" value="SNV97664.1"/>
    <property type="molecule type" value="Genomic_DNA"/>
</dbReference>
<dbReference type="Proteomes" id="UP000215134">
    <property type="component" value="Chromosome 1"/>
</dbReference>
<dbReference type="InterPro" id="IPR007345">
    <property type="entry name" value="Polysacch_pyruvyl_Trfase"/>
</dbReference>
<dbReference type="STRING" id="1411141.GCA_001590885_03285"/>
<protein>
    <submittedName>
        <fullName evidence="2">General stress protein 30</fullName>
        <ecNumber evidence="2">2.-.-.-</ecNumber>
    </submittedName>
</protein>
<feature type="domain" description="Polysaccharide pyruvyl transferase" evidence="1">
    <location>
        <begin position="37"/>
        <end position="288"/>
    </location>
</feature>
<name>A0A240BPL2_SERFI</name>
<dbReference type="KEGG" id="sfj:SAMEA4384070_1634"/>
<keyword evidence="3" id="KW-1185">Reference proteome</keyword>
<dbReference type="Pfam" id="PF04230">
    <property type="entry name" value="PS_pyruv_trans"/>
    <property type="match status" value="1"/>
</dbReference>
<gene>
    <name evidence="2" type="primary">yxaB</name>
    <name evidence="2" type="ORF">SAMEA4384070_01634</name>
</gene>
<sequence>MLKMERMQTLKDNLSVIEKVIPKGSEIIYLDYPLHLNVGDLLILKGAEQFFKENNYKVISRHSDHTSMHFVEQTDSIPENVIIVLHGGGNFGDLYPAHQRLREAVVKKYKKNKVVILPQTVHFKESSNLIKSGEIFKQHPNLTIFCRDTNSQEILKKHFCDNVFLCPDMAQSLWNIFPQQKEGDVKKKTMWMIRRDIEKTDLSVLGENADPNEFVDWYDICSDGDRRFMKTMHLFEKLNKRIPGNLFPANTLWYWYTDKLVARVNSLFMSHESVVTSRMHGHILCCLLKMHTQLIDNSYGKNSGYYESWTKGVPGCELIKI</sequence>
<evidence type="ECO:0000259" key="1">
    <source>
        <dbReference type="Pfam" id="PF04230"/>
    </source>
</evidence>
<evidence type="ECO:0000313" key="2">
    <source>
        <dbReference type="EMBL" id="SNV97664.1"/>
    </source>
</evidence>